<evidence type="ECO:0000313" key="2">
    <source>
        <dbReference type="Proteomes" id="UP001460270"/>
    </source>
</evidence>
<dbReference type="AlphaFoldDB" id="A0AAW0N5Y9"/>
<dbReference type="EMBL" id="JBBPFD010000019">
    <property type="protein sequence ID" value="KAK7886318.1"/>
    <property type="molecule type" value="Genomic_DNA"/>
</dbReference>
<evidence type="ECO:0000313" key="1">
    <source>
        <dbReference type="EMBL" id="KAK7886318.1"/>
    </source>
</evidence>
<organism evidence="1 2">
    <name type="scientific">Mugilogobius chulae</name>
    <name type="common">yellowstripe goby</name>
    <dbReference type="NCBI Taxonomy" id="88201"/>
    <lineage>
        <taxon>Eukaryota</taxon>
        <taxon>Metazoa</taxon>
        <taxon>Chordata</taxon>
        <taxon>Craniata</taxon>
        <taxon>Vertebrata</taxon>
        <taxon>Euteleostomi</taxon>
        <taxon>Actinopterygii</taxon>
        <taxon>Neopterygii</taxon>
        <taxon>Teleostei</taxon>
        <taxon>Neoteleostei</taxon>
        <taxon>Acanthomorphata</taxon>
        <taxon>Gobiaria</taxon>
        <taxon>Gobiiformes</taxon>
        <taxon>Gobioidei</taxon>
        <taxon>Gobiidae</taxon>
        <taxon>Gobionellinae</taxon>
        <taxon>Mugilogobius</taxon>
    </lineage>
</organism>
<protein>
    <submittedName>
        <fullName evidence="1">Uncharacterized protein</fullName>
    </submittedName>
</protein>
<dbReference type="Proteomes" id="UP001460270">
    <property type="component" value="Unassembled WGS sequence"/>
</dbReference>
<name>A0AAW0N5Y9_9GOBI</name>
<reference evidence="2" key="1">
    <citation type="submission" date="2024-04" db="EMBL/GenBank/DDBJ databases">
        <title>Salinicola lusitanus LLJ914,a marine bacterium isolated from the Okinawa Trough.</title>
        <authorList>
            <person name="Li J."/>
        </authorList>
    </citation>
    <scope>NUCLEOTIDE SEQUENCE [LARGE SCALE GENOMIC DNA]</scope>
</reference>
<keyword evidence="2" id="KW-1185">Reference proteome</keyword>
<gene>
    <name evidence="1" type="ORF">WMY93_025939</name>
</gene>
<sequence length="165" mass="18153">MDALYLSLSVPFPARSFTLAPIIMQYKYLLEALSLLIAPHLLPSPLRIPLPPPLPPAIRPSISAYVQPLSASPSKTSAHTGSTCECHTLGLQSHPLSHVSYCTCSVALYVLQRMCGGSEEKLIIIRVKRNHGGNATSRLMCCIGCVRGFWRKEAHDVFKRQKTLT</sequence>
<comment type="caution">
    <text evidence="1">The sequence shown here is derived from an EMBL/GenBank/DDBJ whole genome shotgun (WGS) entry which is preliminary data.</text>
</comment>
<accession>A0AAW0N5Y9</accession>
<proteinExistence type="predicted"/>